<gene>
    <name evidence="5" type="ORF">FOZ61_010469</name>
</gene>
<keyword evidence="2" id="KW-1133">Transmembrane helix</keyword>
<accession>A0A7J6KVS1</accession>
<dbReference type="AlphaFoldDB" id="A0A7J6KVS1"/>
<keyword evidence="2" id="KW-0812">Transmembrane</keyword>
<comment type="caution">
    <text evidence="5">The sequence shown here is derived from an EMBL/GenBank/DDBJ whole genome shotgun (WGS) entry which is preliminary data.</text>
</comment>
<feature type="compositionally biased region" description="Polar residues" evidence="1">
    <location>
        <begin position="241"/>
        <end position="253"/>
    </location>
</feature>
<feature type="transmembrane region" description="Helical" evidence="2">
    <location>
        <begin position="288"/>
        <end position="312"/>
    </location>
</feature>
<feature type="transmembrane region" description="Helical" evidence="2">
    <location>
        <begin position="408"/>
        <end position="429"/>
    </location>
</feature>
<dbReference type="OrthoDB" id="1564555at2759"/>
<feature type="transmembrane region" description="Helical" evidence="2">
    <location>
        <begin position="597"/>
        <end position="617"/>
    </location>
</feature>
<keyword evidence="2" id="KW-0472">Membrane</keyword>
<protein>
    <recommendedName>
        <fullName evidence="4">CS domain-containing protein</fullName>
    </recommendedName>
</protein>
<feature type="chain" id="PRO_5029503318" description="CS domain-containing protein" evidence="3">
    <location>
        <begin position="25"/>
        <end position="620"/>
    </location>
</feature>
<reference evidence="5 6" key="1">
    <citation type="submission" date="2020-04" db="EMBL/GenBank/DDBJ databases">
        <title>Perkinsus olseni comparative genomics.</title>
        <authorList>
            <person name="Bogema D.R."/>
        </authorList>
    </citation>
    <scope>NUCLEOTIDE SEQUENCE [LARGE SCALE GENOMIC DNA]</scope>
    <source>
        <strain evidence="5">ATCC PRA-179</strain>
    </source>
</reference>
<organism evidence="5 6">
    <name type="scientific">Perkinsus olseni</name>
    <name type="common">Perkinsus atlanticus</name>
    <dbReference type="NCBI Taxonomy" id="32597"/>
    <lineage>
        <taxon>Eukaryota</taxon>
        <taxon>Sar</taxon>
        <taxon>Alveolata</taxon>
        <taxon>Perkinsozoa</taxon>
        <taxon>Perkinsea</taxon>
        <taxon>Perkinsida</taxon>
        <taxon>Perkinsidae</taxon>
        <taxon>Perkinsus</taxon>
    </lineage>
</organism>
<proteinExistence type="predicted"/>
<feature type="region of interest" description="Disordered" evidence="1">
    <location>
        <begin position="551"/>
        <end position="580"/>
    </location>
</feature>
<feature type="region of interest" description="Disordered" evidence="1">
    <location>
        <begin position="229"/>
        <end position="256"/>
    </location>
</feature>
<evidence type="ECO:0000313" key="6">
    <source>
        <dbReference type="Proteomes" id="UP000570595"/>
    </source>
</evidence>
<evidence type="ECO:0000259" key="4">
    <source>
        <dbReference type="PROSITE" id="PS51203"/>
    </source>
</evidence>
<keyword evidence="3" id="KW-0732">Signal</keyword>
<evidence type="ECO:0000256" key="2">
    <source>
        <dbReference type="SAM" id="Phobius"/>
    </source>
</evidence>
<dbReference type="InterPro" id="IPR007052">
    <property type="entry name" value="CS_dom"/>
</dbReference>
<dbReference type="Gene3D" id="2.60.40.790">
    <property type="match status" value="1"/>
</dbReference>
<feature type="signal peptide" evidence="3">
    <location>
        <begin position="1"/>
        <end position="24"/>
    </location>
</feature>
<evidence type="ECO:0000256" key="3">
    <source>
        <dbReference type="SAM" id="SignalP"/>
    </source>
</evidence>
<dbReference type="SUPFAM" id="SSF49764">
    <property type="entry name" value="HSP20-like chaperones"/>
    <property type="match status" value="1"/>
</dbReference>
<feature type="domain" description="CS" evidence="4">
    <location>
        <begin position="95"/>
        <end position="200"/>
    </location>
</feature>
<dbReference type="CDD" id="cd06463">
    <property type="entry name" value="p23_like"/>
    <property type="match status" value="1"/>
</dbReference>
<sequence length="620" mass="68962">MGHRLDLLAFCLLAASAILWVTRAAKEPSPLVEIERAVNNSQWQQASELLKQEVVAGRGPELDFKIRQIASNLHHQADNLVRLLDRDYAMGHHAKVTPAIQWAQNSTHVFINIKYSHRWNSPGALHVTDPSLAVSSCCFNFSATGEHSGVVKQYMLSFELAHDVVPCREDDQSWWTQSSVGRMTVTLEKAEGNLKWRRLVADPKRQPSLGHVGRWLDLEERYAQEMSALPYQNDTDRPKPASSTPAPSRQLQGGRSDRAWVKMARFARARLIPKFLRVYLPKSKDSPAVVLAAAGAFWAVMMATVVVVMRAYNLNKQHNGRRSVEWAWMAFEVIRENLGPFTTSAGRVRCSSPEITEIPVEGGLGPSSPATVVEPSLQRPTEECASSTASTSSTVDVSDTHYNHEVQVLTNALVALIAWPITFVCVFLPSPVSSVVRGSTRPLVYRTTAVARASARVFARTLRTVSTKESRVVVILFAELWLRICALLTTKEMHELGDTLYRLALAIIQVLRTRNIEDLLESVKDLTGSTVQLIGQTSTDVKKIIDEQKSEKELPAQPVDTVSAPSDQPETEPANAEDVGKKDDRDFTFQIDLKSPVTVSLIALFSSIWLYGFLHLLEVL</sequence>
<evidence type="ECO:0000256" key="1">
    <source>
        <dbReference type="SAM" id="MobiDB-lite"/>
    </source>
</evidence>
<evidence type="ECO:0000313" key="5">
    <source>
        <dbReference type="EMBL" id="KAF4651425.1"/>
    </source>
</evidence>
<dbReference type="InterPro" id="IPR008978">
    <property type="entry name" value="HSP20-like_chaperone"/>
</dbReference>
<dbReference type="EMBL" id="JABAHT010000856">
    <property type="protein sequence ID" value="KAF4651425.1"/>
    <property type="molecule type" value="Genomic_DNA"/>
</dbReference>
<name>A0A7J6KVS1_PEROL</name>
<dbReference type="Proteomes" id="UP000570595">
    <property type="component" value="Unassembled WGS sequence"/>
</dbReference>
<dbReference type="PROSITE" id="PS51203">
    <property type="entry name" value="CS"/>
    <property type="match status" value="1"/>
</dbReference>